<dbReference type="Pfam" id="PF00059">
    <property type="entry name" value="Lectin_C"/>
    <property type="match status" value="1"/>
</dbReference>
<evidence type="ECO:0000313" key="4">
    <source>
        <dbReference type="Proteomes" id="UP000694844"/>
    </source>
</evidence>
<accession>A0A8B8AGW4</accession>
<dbReference type="GeneID" id="111102053"/>
<feature type="signal peptide" evidence="2">
    <location>
        <begin position="1"/>
        <end position="20"/>
    </location>
</feature>
<dbReference type="PROSITE" id="PS50041">
    <property type="entry name" value="C_TYPE_LECTIN_2"/>
    <property type="match status" value="1"/>
</dbReference>
<keyword evidence="1" id="KW-1015">Disulfide bond</keyword>
<sequence length="164" mass="18674">MEKIIFLIFVAITAIDTVRGAGCPSHWKRYGASCYLFVVDVPEDFIEAGSFCQRRQSKLVEIESADENNFLRTQITGTHPQEGYWIGLSDIVYEGDWVWTSSQSSAIYSDWSPNQPDNHQAHQDCAMFFAPEGFHWNDHYCTVKAAYICDVMRLDESFQGNVVG</sequence>
<evidence type="ECO:0000256" key="1">
    <source>
        <dbReference type="ARBA" id="ARBA00023157"/>
    </source>
</evidence>
<evidence type="ECO:0000256" key="2">
    <source>
        <dbReference type="SAM" id="SignalP"/>
    </source>
</evidence>
<dbReference type="AlphaFoldDB" id="A0A8B8AGW4"/>
<dbReference type="InterPro" id="IPR016187">
    <property type="entry name" value="CTDL_fold"/>
</dbReference>
<protein>
    <submittedName>
        <fullName evidence="5">Perlucin-like protein</fullName>
    </submittedName>
</protein>
<dbReference type="SMART" id="SM00034">
    <property type="entry name" value="CLECT"/>
    <property type="match status" value="1"/>
</dbReference>
<organism evidence="4 5">
    <name type="scientific">Crassostrea virginica</name>
    <name type="common">Eastern oyster</name>
    <dbReference type="NCBI Taxonomy" id="6565"/>
    <lineage>
        <taxon>Eukaryota</taxon>
        <taxon>Metazoa</taxon>
        <taxon>Spiralia</taxon>
        <taxon>Lophotrochozoa</taxon>
        <taxon>Mollusca</taxon>
        <taxon>Bivalvia</taxon>
        <taxon>Autobranchia</taxon>
        <taxon>Pteriomorphia</taxon>
        <taxon>Ostreida</taxon>
        <taxon>Ostreoidea</taxon>
        <taxon>Ostreidae</taxon>
        <taxon>Crassostrea</taxon>
    </lineage>
</organism>
<evidence type="ECO:0000313" key="5">
    <source>
        <dbReference type="RefSeq" id="XP_022290415.1"/>
    </source>
</evidence>
<feature type="chain" id="PRO_5034761812" evidence="2">
    <location>
        <begin position="21"/>
        <end position="164"/>
    </location>
</feature>
<dbReference type="InterPro" id="IPR018378">
    <property type="entry name" value="C-type_lectin_CS"/>
</dbReference>
<feature type="domain" description="C-type lectin" evidence="3">
    <location>
        <begin position="30"/>
        <end position="150"/>
    </location>
</feature>
<dbReference type="InterPro" id="IPR050111">
    <property type="entry name" value="C-type_lectin/snaclec_domain"/>
</dbReference>
<evidence type="ECO:0000259" key="3">
    <source>
        <dbReference type="PROSITE" id="PS50041"/>
    </source>
</evidence>
<dbReference type="PROSITE" id="PS00615">
    <property type="entry name" value="C_TYPE_LECTIN_1"/>
    <property type="match status" value="1"/>
</dbReference>
<dbReference type="SUPFAM" id="SSF56436">
    <property type="entry name" value="C-type lectin-like"/>
    <property type="match status" value="1"/>
</dbReference>
<dbReference type="CDD" id="cd00037">
    <property type="entry name" value="CLECT"/>
    <property type="match status" value="1"/>
</dbReference>
<dbReference type="OrthoDB" id="6051775at2759"/>
<dbReference type="InterPro" id="IPR001304">
    <property type="entry name" value="C-type_lectin-like"/>
</dbReference>
<name>A0A8B8AGW4_CRAVI</name>
<keyword evidence="4" id="KW-1185">Reference proteome</keyword>
<dbReference type="Proteomes" id="UP000694844">
    <property type="component" value="Chromosome 6"/>
</dbReference>
<dbReference type="KEGG" id="cvn:111102053"/>
<dbReference type="PANTHER" id="PTHR22803">
    <property type="entry name" value="MANNOSE, PHOSPHOLIPASE, LECTIN RECEPTOR RELATED"/>
    <property type="match status" value="1"/>
</dbReference>
<dbReference type="InterPro" id="IPR016186">
    <property type="entry name" value="C-type_lectin-like/link_sf"/>
</dbReference>
<reference evidence="5" key="1">
    <citation type="submission" date="2025-08" db="UniProtKB">
        <authorList>
            <consortium name="RefSeq"/>
        </authorList>
    </citation>
    <scope>IDENTIFICATION</scope>
    <source>
        <tissue evidence="5">Whole sample</tissue>
    </source>
</reference>
<keyword evidence="2" id="KW-0732">Signal</keyword>
<proteinExistence type="predicted"/>
<dbReference type="Gene3D" id="3.10.100.10">
    <property type="entry name" value="Mannose-Binding Protein A, subunit A"/>
    <property type="match status" value="1"/>
</dbReference>
<gene>
    <name evidence="5" type="primary">LOC111102053</name>
</gene>
<dbReference type="RefSeq" id="XP_022290415.1">
    <property type="nucleotide sequence ID" value="XM_022434707.1"/>
</dbReference>